<feature type="region of interest" description="Disordered" evidence="1">
    <location>
        <begin position="286"/>
        <end position="323"/>
    </location>
</feature>
<sequence length="498" mass="56987">MMEREQIVEYIQETPIIPRRVIQYSVPRQTIAKPSPHVETLVASNTLQDLNLSHHPVIHDPLQGKEYSTQKYSGKTNNQRLSFEEHQNEQCQNSIGLIKRVNTFFKKKSSSRKNSIKSTGGVKPDDEIQIPKQHEKKADPPPAQPALRNLPKKHEENSKRHGLFSFEETPPVEVPRQEYPNAKNLAPDTTSLRRTKSSSGSFVSLELSKAKFATLEPAPFKNPTERQTPQPREQRNDSATQNPNITSIKDQKKNLQMEQNRLIIEIIHLESLLNDHKKGVPYITKNKCEEKSPQKDNSTLARAPCSTPPDTKSLTERALSSSLRRDSLSDGPIIDLEGFEFEKHDDPLRDKWNALQSLENIFESKFESAPKPIQGDEFAAIKERRFQIAKISNLCLQVEESIKRRQELEGKLRENSQGTGGELLFLMMESKRRQKTLSVVQLLSKIIREKSKRLTAEEQNFVNQNEVKPLISDLSVKINRLNSILEMKNTCIRKLSNQ</sequence>
<gene>
    <name evidence="2" type="primary">U6500L00970</name>
    <name evidence="2" type="ORF">SEUBUCD650_0L00970</name>
</gene>
<evidence type="ECO:0000313" key="2">
    <source>
        <dbReference type="EMBL" id="CAI1569602.1"/>
    </source>
</evidence>
<keyword evidence="3" id="KW-1185">Reference proteome</keyword>
<evidence type="ECO:0008006" key="4">
    <source>
        <dbReference type="Google" id="ProtNLM"/>
    </source>
</evidence>
<feature type="region of interest" description="Disordered" evidence="1">
    <location>
        <begin position="214"/>
        <end position="250"/>
    </location>
</feature>
<organism evidence="2 3">
    <name type="scientific">Saccharomyces eubayanus</name>
    <name type="common">Yeast</name>
    <dbReference type="NCBI Taxonomy" id="1080349"/>
    <lineage>
        <taxon>Eukaryota</taxon>
        <taxon>Fungi</taxon>
        <taxon>Dikarya</taxon>
        <taxon>Ascomycota</taxon>
        <taxon>Saccharomycotina</taxon>
        <taxon>Saccharomycetes</taxon>
        <taxon>Saccharomycetales</taxon>
        <taxon>Saccharomycetaceae</taxon>
        <taxon>Saccharomyces</taxon>
    </lineage>
</organism>
<feature type="region of interest" description="Disordered" evidence="1">
    <location>
        <begin position="108"/>
        <end position="201"/>
    </location>
</feature>
<accession>A0ABN8VGY2</accession>
<evidence type="ECO:0000256" key="1">
    <source>
        <dbReference type="SAM" id="MobiDB-lite"/>
    </source>
</evidence>
<reference evidence="2" key="1">
    <citation type="submission" date="2022-08" db="EMBL/GenBank/DDBJ databases">
        <authorList>
            <person name="Byrne P K."/>
        </authorList>
    </citation>
    <scope>NUCLEOTIDE SEQUENCE</scope>
    <source>
        <strain evidence="2">UCD650</strain>
    </source>
</reference>
<dbReference type="EMBL" id="OX291502">
    <property type="protein sequence ID" value="CAI1569602.1"/>
    <property type="molecule type" value="Genomic_DNA"/>
</dbReference>
<name>A0ABN8VGY2_SACEU</name>
<proteinExistence type="predicted"/>
<protein>
    <recommendedName>
        <fullName evidence="4">YLR030W-like protein</fullName>
    </recommendedName>
</protein>
<feature type="compositionally biased region" description="Polar residues" evidence="1">
    <location>
        <begin position="225"/>
        <end position="248"/>
    </location>
</feature>
<dbReference type="Proteomes" id="UP001152964">
    <property type="component" value="Chromosome 12"/>
</dbReference>
<evidence type="ECO:0000313" key="3">
    <source>
        <dbReference type="Proteomes" id="UP001152964"/>
    </source>
</evidence>